<dbReference type="STRING" id="996166.SAMN05192554_101153"/>
<dbReference type="RefSeq" id="WP_089731117.1">
    <property type="nucleotide sequence ID" value="NZ_FNIA01000001.1"/>
</dbReference>
<dbReference type="Proteomes" id="UP000199370">
    <property type="component" value="Unassembled WGS sequence"/>
</dbReference>
<gene>
    <name evidence="2" type="ORF">SAMN05192554_101153</name>
</gene>
<proteinExistence type="predicted"/>
<evidence type="ECO:0000313" key="2">
    <source>
        <dbReference type="EMBL" id="SDM34216.1"/>
    </source>
</evidence>
<dbReference type="OrthoDB" id="26676at2157"/>
<keyword evidence="2" id="KW-0540">Nuclease</keyword>
<keyword evidence="2" id="KW-0269">Exonuclease</keyword>
<organism evidence="2 3">
    <name type="scientific">Haloarchaeobius iranensis</name>
    <dbReference type="NCBI Taxonomy" id="996166"/>
    <lineage>
        <taxon>Archaea</taxon>
        <taxon>Methanobacteriati</taxon>
        <taxon>Methanobacteriota</taxon>
        <taxon>Stenosarchaea group</taxon>
        <taxon>Halobacteria</taxon>
        <taxon>Halobacteriales</taxon>
        <taxon>Halorubellaceae</taxon>
        <taxon>Haloarchaeobius</taxon>
    </lineage>
</organism>
<dbReference type="GO" id="GO:0004527">
    <property type="term" value="F:exonuclease activity"/>
    <property type="evidence" value="ECO:0007669"/>
    <property type="project" value="UniProtKB-KW"/>
</dbReference>
<sequence>MLAFSDLREATYCPRKLYYARRADRTVPDEVTAVQELAHRYDDVLEGDCDDELAGLAALPPPAYREQLRRTAERCARFDALCEPADRDVLLTGRDCRGIAGKVLAGPPEPSLVSPGEPPENGVWEPHSVWAVAAAKALAWEREIPVERAYVEYPAHGVVRSVDITARRTAAYRRAMRTVEGIDGPPPRLRNSAKCESCEYADTCGVRTRSLSSLLGL</sequence>
<evidence type="ECO:0000259" key="1">
    <source>
        <dbReference type="Pfam" id="PF01930"/>
    </source>
</evidence>
<dbReference type="AlphaFoldDB" id="A0A1G9SFE8"/>
<keyword evidence="2" id="KW-0378">Hydrolase</keyword>
<dbReference type="EMBL" id="FNIA01000001">
    <property type="protein sequence ID" value="SDM34216.1"/>
    <property type="molecule type" value="Genomic_DNA"/>
</dbReference>
<feature type="domain" description="DUF83" evidence="1">
    <location>
        <begin position="138"/>
        <end position="204"/>
    </location>
</feature>
<dbReference type="InterPro" id="IPR022765">
    <property type="entry name" value="Dna2/Cas4_DUF83"/>
</dbReference>
<evidence type="ECO:0000313" key="3">
    <source>
        <dbReference type="Proteomes" id="UP000199370"/>
    </source>
</evidence>
<dbReference type="Pfam" id="PF01930">
    <property type="entry name" value="Cas_Cas4"/>
    <property type="match status" value="1"/>
</dbReference>
<accession>A0A1G9SFE8</accession>
<protein>
    <submittedName>
        <fullName evidence="2">CRISPR-associated exonuclease Cas4</fullName>
    </submittedName>
</protein>
<reference evidence="2 3" key="1">
    <citation type="submission" date="2016-10" db="EMBL/GenBank/DDBJ databases">
        <authorList>
            <person name="de Groot N.N."/>
        </authorList>
    </citation>
    <scope>NUCLEOTIDE SEQUENCE [LARGE SCALE GENOMIC DNA]</scope>
    <source>
        <strain evidence="3">EB21,IBRC-M 10013,KCTC 4048</strain>
    </source>
</reference>
<keyword evidence="3" id="KW-1185">Reference proteome</keyword>
<name>A0A1G9SFE8_9EURY</name>